<dbReference type="RefSeq" id="WP_108924251.1">
    <property type="nucleotide sequence ID" value="NZ_CP029206.1"/>
</dbReference>
<dbReference type="Proteomes" id="UP000244920">
    <property type="component" value="Chromosome"/>
</dbReference>
<sequence>MQITKTKPPEEWSGAYLLECTHCLGRAYIDYLMYCNFIKDMPDGRVKIKVFGSRFSMTGSRIRYVDKTRICESSILDKFNLAWRKQ</sequence>
<organism evidence="1 2">
    <name type="scientific">Actinobacillus porcitonsillarum</name>
    <dbReference type="NCBI Taxonomy" id="189834"/>
    <lineage>
        <taxon>Bacteria</taxon>
        <taxon>Pseudomonadati</taxon>
        <taxon>Pseudomonadota</taxon>
        <taxon>Gammaproteobacteria</taxon>
        <taxon>Pasteurellales</taxon>
        <taxon>Pasteurellaceae</taxon>
        <taxon>Actinobacillus</taxon>
    </lineage>
</organism>
<evidence type="ECO:0000313" key="2">
    <source>
        <dbReference type="Proteomes" id="UP000244920"/>
    </source>
</evidence>
<evidence type="ECO:0000313" key="1">
    <source>
        <dbReference type="EMBL" id="AWI51398.1"/>
    </source>
</evidence>
<dbReference type="AlphaFoldDB" id="A0A2U8FKC0"/>
<dbReference type="KEGG" id="apor:DDU33_07820"/>
<name>A0A2U8FKC0_9PAST</name>
<reference evidence="2" key="1">
    <citation type="submission" date="2018-05" db="EMBL/GenBank/DDBJ databases">
        <title>Complete genome sequence of Actinobacillus porcitonsillarum reference strain 9953L55 (CCUG 46996).</title>
        <authorList>
            <person name="Dona V."/>
            <person name="Perreten V."/>
        </authorList>
    </citation>
    <scope>NUCLEOTIDE SEQUENCE [LARGE SCALE GENOMIC DNA]</scope>
    <source>
        <strain evidence="2">9953L55</strain>
    </source>
</reference>
<accession>A0A2U8FKC0</accession>
<keyword evidence="2" id="KW-1185">Reference proteome</keyword>
<proteinExistence type="predicted"/>
<dbReference type="EMBL" id="CP029206">
    <property type="protein sequence ID" value="AWI51398.1"/>
    <property type="molecule type" value="Genomic_DNA"/>
</dbReference>
<gene>
    <name evidence="1" type="ORF">DDU33_07820</name>
</gene>
<protein>
    <submittedName>
        <fullName evidence="1">Uncharacterized protein</fullName>
    </submittedName>
</protein>